<feature type="transmembrane region" description="Helical" evidence="1">
    <location>
        <begin position="68"/>
        <end position="85"/>
    </location>
</feature>
<reference evidence="2" key="2">
    <citation type="submission" date="2023-06" db="EMBL/GenBank/DDBJ databases">
        <authorList>
            <person name="Zeman M."/>
            <person name="Kubasova T."/>
            <person name="Jahodarova E."/>
            <person name="Nykrynova M."/>
            <person name="Rychlik I."/>
        </authorList>
    </citation>
    <scope>NUCLEOTIDE SEQUENCE</scope>
    <source>
        <strain evidence="2">ET39</strain>
    </source>
</reference>
<keyword evidence="1" id="KW-0472">Membrane</keyword>
<dbReference type="RefSeq" id="WP_289607752.1">
    <property type="nucleotide sequence ID" value="NZ_JAUDCG010000024.1"/>
</dbReference>
<comment type="caution">
    <text evidence="2">The sequence shown here is derived from an EMBL/GenBank/DDBJ whole genome shotgun (WGS) entry which is preliminary data.</text>
</comment>
<feature type="transmembrane region" description="Helical" evidence="1">
    <location>
        <begin position="125"/>
        <end position="146"/>
    </location>
</feature>
<organism evidence="2 3">
    <name type="scientific">Amedibacillus dolichus</name>
    <dbReference type="NCBI Taxonomy" id="31971"/>
    <lineage>
        <taxon>Bacteria</taxon>
        <taxon>Bacillati</taxon>
        <taxon>Bacillota</taxon>
        <taxon>Erysipelotrichia</taxon>
        <taxon>Erysipelotrichales</taxon>
        <taxon>Erysipelotrichaceae</taxon>
        <taxon>Amedibacillus</taxon>
    </lineage>
</organism>
<dbReference type="Proteomes" id="UP001529340">
    <property type="component" value="Unassembled WGS sequence"/>
</dbReference>
<dbReference type="InterPro" id="IPR005325">
    <property type="entry name" value="DUF308_memb"/>
</dbReference>
<evidence type="ECO:0000313" key="3">
    <source>
        <dbReference type="Proteomes" id="UP001529340"/>
    </source>
</evidence>
<keyword evidence="1" id="KW-0812">Transmembrane</keyword>
<reference evidence="2" key="1">
    <citation type="submission" date="2023-06" db="EMBL/GenBank/DDBJ databases">
        <title>Identification and characterization of horizontal gene transfer across gut microbiota members of farm animals based on homology search.</title>
        <authorList>
            <person name="Schwarzerova J."/>
            <person name="Nykrynova M."/>
            <person name="Jureckova K."/>
            <person name="Cejkova D."/>
            <person name="Rychlik I."/>
        </authorList>
    </citation>
    <scope>NUCLEOTIDE SEQUENCE</scope>
    <source>
        <strain evidence="2">ET39</strain>
    </source>
</reference>
<accession>A0ABT7UCE9</accession>
<evidence type="ECO:0000313" key="2">
    <source>
        <dbReference type="EMBL" id="MDM8157294.1"/>
    </source>
</evidence>
<proteinExistence type="predicted"/>
<feature type="transmembrane region" description="Helical" evidence="1">
    <location>
        <begin position="152"/>
        <end position="171"/>
    </location>
</feature>
<evidence type="ECO:0000256" key="1">
    <source>
        <dbReference type="SAM" id="Phobius"/>
    </source>
</evidence>
<dbReference type="EMBL" id="JAUDCG010000024">
    <property type="protein sequence ID" value="MDM8157294.1"/>
    <property type="molecule type" value="Genomic_DNA"/>
</dbReference>
<feature type="transmembrane region" description="Helical" evidence="1">
    <location>
        <begin position="33"/>
        <end position="56"/>
    </location>
</feature>
<name>A0ABT7UCE9_9FIRM</name>
<feature type="transmembrane region" description="Helical" evidence="1">
    <location>
        <begin position="7"/>
        <end position="27"/>
    </location>
</feature>
<feature type="transmembrane region" description="Helical" evidence="1">
    <location>
        <begin position="91"/>
        <end position="113"/>
    </location>
</feature>
<protein>
    <submittedName>
        <fullName evidence="2">DUF308 domain-containing protein</fullName>
    </submittedName>
</protein>
<sequence length="441" mass="50215">MAGWNKNLIFYFLIALALFVAGVLSIWAKSSLLSLVMLVLGIALLVSGLIQMIRFFFPKEHHQGDFNALLRALLSIGASILLIWYQGVPQWLMVVLFGGYMLVYATACMVQWWLYRRDRVRGRLLLFWTALVLYVVGGIFLLSPSLTMDDMLILLGIYFILLGFTYFRDGFDSLSSKTRNRVTRKIRITLPAIICAIIPAKTLNDINAYLKENDEFEEDDHSESAEPDLEVYVHVTNSGFGLLGHVDIGFEGTIISYGNYDTESYRLNSVIGDGVFFLSPIESTIENYLSVEKNNLFVYGLRLNEEQKAQIRQAINRIVAKGIRWHTKIERENGFDHPQDYQEDYPSRLVCKTGAQFYKFADGRFKTYFALGSNCVLLADSIIGRLGTDVLSMRGLITPGTYLDYLDKEYHKKGSMVITRQFYPCNEDGKKLGVLESMRRG</sequence>
<keyword evidence="3" id="KW-1185">Reference proteome</keyword>
<gene>
    <name evidence="2" type="ORF">QUV96_06550</name>
</gene>
<keyword evidence="1" id="KW-1133">Transmembrane helix</keyword>
<dbReference type="Pfam" id="PF03729">
    <property type="entry name" value="DUF308"/>
    <property type="match status" value="1"/>
</dbReference>